<dbReference type="STRING" id="1798492.A3C89_04185"/>
<evidence type="ECO:0000256" key="1">
    <source>
        <dbReference type="SAM" id="Phobius"/>
    </source>
</evidence>
<dbReference type="EMBL" id="MFLF01000002">
    <property type="protein sequence ID" value="OGG60550.1"/>
    <property type="molecule type" value="Genomic_DNA"/>
</dbReference>
<proteinExistence type="predicted"/>
<accession>A0A1F6DGV6</accession>
<evidence type="ECO:0000313" key="2">
    <source>
        <dbReference type="EMBL" id="OGG60550.1"/>
    </source>
</evidence>
<dbReference type="Pfam" id="PF12666">
    <property type="entry name" value="PrgI"/>
    <property type="match status" value="1"/>
</dbReference>
<comment type="caution">
    <text evidence="2">The sequence shown here is derived from an EMBL/GenBank/DDBJ whole genome shotgun (WGS) entry which is preliminary data.</text>
</comment>
<keyword evidence="1" id="KW-0812">Transmembrane</keyword>
<feature type="transmembrane region" description="Helical" evidence="1">
    <location>
        <begin position="31"/>
        <end position="62"/>
    </location>
</feature>
<organism evidence="2 3">
    <name type="scientific">Candidatus Kaiserbacteria bacterium RIFCSPHIGHO2_02_FULL_50_50</name>
    <dbReference type="NCBI Taxonomy" id="1798492"/>
    <lineage>
        <taxon>Bacteria</taxon>
        <taxon>Candidatus Kaiseribacteriota</taxon>
    </lineage>
</organism>
<evidence type="ECO:0008006" key="4">
    <source>
        <dbReference type="Google" id="ProtNLM"/>
    </source>
</evidence>
<protein>
    <recommendedName>
        <fullName evidence="4">PrgI family protein</fullName>
    </recommendedName>
</protein>
<name>A0A1F6DGV6_9BACT</name>
<keyword evidence="1" id="KW-1133">Transmembrane helix</keyword>
<reference evidence="2 3" key="1">
    <citation type="journal article" date="2016" name="Nat. Commun.">
        <title>Thousands of microbial genomes shed light on interconnected biogeochemical processes in an aquifer system.</title>
        <authorList>
            <person name="Anantharaman K."/>
            <person name="Brown C.T."/>
            <person name="Hug L.A."/>
            <person name="Sharon I."/>
            <person name="Castelle C.J."/>
            <person name="Probst A.J."/>
            <person name="Thomas B.C."/>
            <person name="Singh A."/>
            <person name="Wilkins M.J."/>
            <person name="Karaoz U."/>
            <person name="Brodie E.L."/>
            <person name="Williams K.H."/>
            <person name="Hubbard S.S."/>
            <person name="Banfield J.F."/>
        </authorList>
    </citation>
    <scope>NUCLEOTIDE SEQUENCE [LARGE SCALE GENOMIC DNA]</scope>
</reference>
<gene>
    <name evidence="2" type="ORF">A3C89_04185</name>
</gene>
<sequence>MRYEVPQFIEVEQKVIGPFTWKQFVYLAGGAGALLITFLLLPFLLFVLLGVPVAALAVLLAFQKVNNRPFEILLEAAFNYMVKARFYLWNIEEARKYTIIGNDTKAVEKEEAPQELAPRKEGGISSLETKLMEAETGTI</sequence>
<keyword evidence="1" id="KW-0472">Membrane</keyword>
<dbReference type="AlphaFoldDB" id="A0A1F6DGV6"/>
<dbReference type="InterPro" id="IPR024414">
    <property type="entry name" value="Uncharacterised_PrgI"/>
</dbReference>
<evidence type="ECO:0000313" key="3">
    <source>
        <dbReference type="Proteomes" id="UP000178794"/>
    </source>
</evidence>
<dbReference type="Proteomes" id="UP000178794">
    <property type="component" value="Unassembled WGS sequence"/>
</dbReference>